<proteinExistence type="predicted"/>
<dbReference type="EMBL" id="JADNRY010000455">
    <property type="protein sequence ID" value="KAF9052531.1"/>
    <property type="molecule type" value="Genomic_DNA"/>
</dbReference>
<evidence type="ECO:0000313" key="2">
    <source>
        <dbReference type="EMBL" id="KAF9052531.1"/>
    </source>
</evidence>
<organism evidence="2 3">
    <name type="scientific">Rhodocollybia butyracea</name>
    <dbReference type="NCBI Taxonomy" id="206335"/>
    <lineage>
        <taxon>Eukaryota</taxon>
        <taxon>Fungi</taxon>
        <taxon>Dikarya</taxon>
        <taxon>Basidiomycota</taxon>
        <taxon>Agaricomycotina</taxon>
        <taxon>Agaricomycetes</taxon>
        <taxon>Agaricomycetidae</taxon>
        <taxon>Agaricales</taxon>
        <taxon>Marasmiineae</taxon>
        <taxon>Omphalotaceae</taxon>
        <taxon>Rhodocollybia</taxon>
    </lineage>
</organism>
<gene>
    <name evidence="2" type="ORF">BDP27DRAFT_1304456</name>
</gene>
<dbReference type="SUPFAM" id="SSF53756">
    <property type="entry name" value="UDP-Glycosyltransferase/glycogen phosphorylase"/>
    <property type="match status" value="1"/>
</dbReference>
<keyword evidence="3" id="KW-1185">Reference proteome</keyword>
<evidence type="ECO:0000256" key="1">
    <source>
        <dbReference type="ARBA" id="ARBA00022679"/>
    </source>
</evidence>
<evidence type="ECO:0000313" key="3">
    <source>
        <dbReference type="Proteomes" id="UP000772434"/>
    </source>
</evidence>
<evidence type="ECO:0008006" key="4">
    <source>
        <dbReference type="Google" id="ProtNLM"/>
    </source>
</evidence>
<sequence>MGSITNSRKHVVVHAFTYGWGHNKPLCAFAIHILKNKPQTIVTYLTGSLLYPKIMAELKRLPSDQYEALESRLNIIDISEATDDTMKPLSLFAPTFTALYTSVAVTCKSSGKTVSGLPRPTLAIIDPFASYAYEAIWAVSGKSVPIMAWWTTNAGSLLRVFGPAHLGGVAAPELETPEGRAEAKKRISSGVDIQRPDLVGNTVNIPGIDTSYDYEWFPQKTQLTRIAAILQEIGSVYIREANGLICVSVDAFEPEAITKVKEWFTSMNKLWYTVGPLLMEDKPVQTDSDALVELFLNRIHQEFGSRSLLYISFGTLIWPEMPHILWAVIDGLIEKRQPFLFSHSSPFQQFPDDRKKQIAESGIAMELPWVPQELILSHPVTGWFCTHGGWNSMQEAFIHRVPLIFWPFQGDQPYNALRMTHIKAGFELVEVRTGVDGTRIPYKSKELPAFTDASCKAEIKDLVDKLRGNQGSVVRKNFEAMADKIGQAWNVKDGSSRKELNHLFDKFWSVTT</sequence>
<dbReference type="GO" id="GO:0035251">
    <property type="term" value="F:UDP-glucosyltransferase activity"/>
    <property type="evidence" value="ECO:0007669"/>
    <property type="project" value="InterPro"/>
</dbReference>
<reference evidence="2" key="1">
    <citation type="submission" date="2020-11" db="EMBL/GenBank/DDBJ databases">
        <authorList>
            <consortium name="DOE Joint Genome Institute"/>
            <person name="Ahrendt S."/>
            <person name="Riley R."/>
            <person name="Andreopoulos W."/>
            <person name="Labutti K."/>
            <person name="Pangilinan J."/>
            <person name="Ruiz-Duenas F.J."/>
            <person name="Barrasa J.M."/>
            <person name="Sanchez-Garcia M."/>
            <person name="Camarero S."/>
            <person name="Miyauchi S."/>
            <person name="Serrano A."/>
            <person name="Linde D."/>
            <person name="Babiker R."/>
            <person name="Drula E."/>
            <person name="Ayuso-Fernandez I."/>
            <person name="Pacheco R."/>
            <person name="Padilla G."/>
            <person name="Ferreira P."/>
            <person name="Barriuso J."/>
            <person name="Kellner H."/>
            <person name="Castanera R."/>
            <person name="Alfaro M."/>
            <person name="Ramirez L."/>
            <person name="Pisabarro A.G."/>
            <person name="Kuo A."/>
            <person name="Tritt A."/>
            <person name="Lipzen A."/>
            <person name="He G."/>
            <person name="Yan M."/>
            <person name="Ng V."/>
            <person name="Cullen D."/>
            <person name="Martin F."/>
            <person name="Rosso M.-N."/>
            <person name="Henrissat B."/>
            <person name="Hibbett D."/>
            <person name="Martinez A.T."/>
            <person name="Grigoriev I.V."/>
        </authorList>
    </citation>
    <scope>NUCLEOTIDE SEQUENCE</scope>
    <source>
        <strain evidence="2">AH 40177</strain>
    </source>
</reference>
<dbReference type="Pfam" id="PF00201">
    <property type="entry name" value="UDPGT"/>
    <property type="match status" value="1"/>
</dbReference>
<dbReference type="InterPro" id="IPR002213">
    <property type="entry name" value="UDP_glucos_trans"/>
</dbReference>
<name>A0A9P5TX84_9AGAR</name>
<dbReference type="PANTHER" id="PTHR48049:SF132">
    <property type="entry name" value="GLYCOSYLTRANSFERASE"/>
    <property type="match status" value="1"/>
</dbReference>
<accession>A0A9P5TX84</accession>
<comment type="caution">
    <text evidence="2">The sequence shown here is derived from an EMBL/GenBank/DDBJ whole genome shotgun (WGS) entry which is preliminary data.</text>
</comment>
<keyword evidence="1" id="KW-0808">Transferase</keyword>
<protein>
    <recommendedName>
        <fullName evidence="4">UDP-Glycosyltransferase/glycogen phosphorylase</fullName>
    </recommendedName>
</protein>
<dbReference type="PANTHER" id="PTHR48049">
    <property type="entry name" value="GLYCOSYLTRANSFERASE"/>
    <property type="match status" value="1"/>
</dbReference>
<dbReference type="Gene3D" id="3.40.50.2000">
    <property type="entry name" value="Glycogen Phosphorylase B"/>
    <property type="match status" value="2"/>
</dbReference>
<dbReference type="OrthoDB" id="5835829at2759"/>
<dbReference type="AlphaFoldDB" id="A0A9P5TX84"/>
<dbReference type="InterPro" id="IPR050481">
    <property type="entry name" value="UDP-glycosyltransf_plant"/>
</dbReference>
<dbReference type="Proteomes" id="UP000772434">
    <property type="component" value="Unassembled WGS sequence"/>
</dbReference>